<dbReference type="EMBL" id="CP002878">
    <property type="protein sequence ID" value="AEI79143.1"/>
    <property type="molecule type" value="Genomic_DNA"/>
</dbReference>
<sequence length="270" mass="30163">MLGIRWRKSAKRRKARAQRARPRARGRSRNRGARNYRGRAPRRQHKPVSQVTCPAHSCIVPASGYGRICAVADTFTRHRKNAPMFSEIALFLLDTVFTLFGMALLLRVWMQLTRLPTRNAVSQGVFQITDWLVRPLRRIIPGLGGIDWATVVGAWLTAVVFLVLVALISGIDLLGFLPAMLLTALLYVLKWAISLVMWVTLLMAILSWVNPHSPVTPAIDHLTAPVLRPIQRVVPRLGGFDVSPLVLFVIAQILLMVIARLGAGIFGMHY</sequence>
<feature type="compositionally biased region" description="Basic residues" evidence="1">
    <location>
        <begin position="1"/>
        <end position="46"/>
    </location>
</feature>
<evidence type="ECO:0000256" key="1">
    <source>
        <dbReference type="SAM" id="MobiDB-lite"/>
    </source>
</evidence>
<dbReference type="Proteomes" id="UP000006798">
    <property type="component" value="Chromosome 2"/>
</dbReference>
<evidence type="ECO:0000256" key="2">
    <source>
        <dbReference type="SAM" id="Phobius"/>
    </source>
</evidence>
<evidence type="ECO:0000313" key="4">
    <source>
        <dbReference type="Proteomes" id="UP000006798"/>
    </source>
</evidence>
<keyword evidence="2" id="KW-0472">Membrane</keyword>
<feature type="transmembrane region" description="Helical" evidence="2">
    <location>
        <begin position="88"/>
        <end position="110"/>
    </location>
</feature>
<proteinExistence type="predicted"/>
<feature type="transmembrane region" description="Helical" evidence="2">
    <location>
        <begin position="245"/>
        <end position="266"/>
    </location>
</feature>
<organism evidence="3 4">
    <name type="scientific">Cupriavidus necator (strain ATCC 43291 / DSM 13513 / CCUG 52238 / LMG 8453 / N-1)</name>
    <name type="common">Ralstonia eutropha</name>
    <dbReference type="NCBI Taxonomy" id="1042878"/>
    <lineage>
        <taxon>Bacteria</taxon>
        <taxon>Pseudomonadati</taxon>
        <taxon>Pseudomonadota</taxon>
        <taxon>Betaproteobacteria</taxon>
        <taxon>Burkholderiales</taxon>
        <taxon>Burkholderiaceae</taxon>
        <taxon>Cupriavidus</taxon>
    </lineage>
</organism>
<gene>
    <name evidence="3" type="ordered locus">CNE_2c01560</name>
</gene>
<feature type="transmembrane region" description="Helical" evidence="2">
    <location>
        <begin position="184"/>
        <end position="209"/>
    </location>
</feature>
<evidence type="ECO:0000313" key="3">
    <source>
        <dbReference type="EMBL" id="AEI79143.1"/>
    </source>
</evidence>
<dbReference type="GO" id="GO:0016020">
    <property type="term" value="C:membrane"/>
    <property type="evidence" value="ECO:0007669"/>
    <property type="project" value="InterPro"/>
</dbReference>
<name>F8GNP9_CUPNN</name>
<feature type="transmembrane region" description="Helical" evidence="2">
    <location>
        <begin position="152"/>
        <end position="177"/>
    </location>
</feature>
<keyword evidence="2" id="KW-1133">Transmembrane helix</keyword>
<protein>
    <submittedName>
        <fullName evidence="3">Transcriptional regulator MarR family</fullName>
    </submittedName>
</protein>
<keyword evidence="2" id="KW-0812">Transmembrane</keyword>
<dbReference type="InterPro" id="IPR003425">
    <property type="entry name" value="CCB3/YggT"/>
</dbReference>
<dbReference type="HOGENOM" id="CLU_089905_0_1_4"/>
<reference evidence="3 4" key="1">
    <citation type="journal article" date="2011" name="J. Bacteriol.">
        <title>Complete genome sequence of the type strain Cupriavidus necator N-1.</title>
        <authorList>
            <person name="Poehlein A."/>
            <person name="Kusian B."/>
            <person name="Friedrich B."/>
            <person name="Daniel R."/>
            <person name="Bowien B."/>
        </authorList>
    </citation>
    <scope>NUCLEOTIDE SEQUENCE [LARGE SCALE GENOMIC DNA]</scope>
    <source>
        <strain evidence="4">ATCC 43291 / DSM 13513 / CCUG 52238 / LMG 8453 / N-1</strain>
    </source>
</reference>
<dbReference type="Pfam" id="PF02325">
    <property type="entry name" value="CCB3_YggT"/>
    <property type="match status" value="2"/>
</dbReference>
<dbReference type="KEGG" id="cnc:CNE_2c01560"/>
<feature type="region of interest" description="Disordered" evidence="1">
    <location>
        <begin position="1"/>
        <end position="48"/>
    </location>
</feature>
<accession>F8GNP9</accession>
<dbReference type="AlphaFoldDB" id="F8GNP9"/>